<evidence type="ECO:0000313" key="3">
    <source>
        <dbReference type="Proteomes" id="UP000789375"/>
    </source>
</evidence>
<evidence type="ECO:0000256" key="1">
    <source>
        <dbReference type="SAM" id="MobiDB-lite"/>
    </source>
</evidence>
<evidence type="ECO:0000313" key="2">
    <source>
        <dbReference type="EMBL" id="CAG8445395.1"/>
    </source>
</evidence>
<accession>A0A9N8VCV0</accession>
<organism evidence="2 3">
    <name type="scientific">Funneliformis mosseae</name>
    <name type="common">Endomycorrhizal fungus</name>
    <name type="synonym">Glomus mosseae</name>
    <dbReference type="NCBI Taxonomy" id="27381"/>
    <lineage>
        <taxon>Eukaryota</taxon>
        <taxon>Fungi</taxon>
        <taxon>Fungi incertae sedis</taxon>
        <taxon>Mucoromycota</taxon>
        <taxon>Glomeromycotina</taxon>
        <taxon>Glomeromycetes</taxon>
        <taxon>Glomerales</taxon>
        <taxon>Glomeraceae</taxon>
        <taxon>Funneliformis</taxon>
    </lineage>
</organism>
<keyword evidence="3" id="KW-1185">Reference proteome</keyword>
<comment type="caution">
    <text evidence="2">The sequence shown here is derived from an EMBL/GenBank/DDBJ whole genome shotgun (WGS) entry which is preliminary data.</text>
</comment>
<protein>
    <submittedName>
        <fullName evidence="2">15587_t:CDS:1</fullName>
    </submittedName>
</protein>
<gene>
    <name evidence="2" type="ORF">FMOSSE_LOCUS1136</name>
</gene>
<dbReference type="EMBL" id="CAJVPP010000127">
    <property type="protein sequence ID" value="CAG8445395.1"/>
    <property type="molecule type" value="Genomic_DNA"/>
</dbReference>
<dbReference type="Proteomes" id="UP000789375">
    <property type="component" value="Unassembled WGS sequence"/>
</dbReference>
<feature type="region of interest" description="Disordered" evidence="1">
    <location>
        <begin position="650"/>
        <end position="673"/>
    </location>
</feature>
<dbReference type="AlphaFoldDB" id="A0A9N8VCV0"/>
<sequence>MKTNFFAECLDWTLMDFLNFRRKEENWTADKVKEHNTYVKTLGMLTSSGSSEHQSKAFSALKAFTVNITMLDNLNEDTTVLDGFGSRYPRLTITLYHITTLDNLNSDITVLGQVVDDYHDEASGENVFYFWHTIAQEKKELKLMTLENKKMIFQKEKDMLIERTALQHAKLLCTTAQEVGSQSKMVQEEITEIIPGLQGTKHGRDIEEEDDEFNADITIIGGKSTDWIVNGIHIRERLTQYQLDKNPSKTKPEYYDVIFFNSNDKDGFLGTLDKSIIVQMRNDIRKKEEKTKDNMEQEIKLFLDSIIDRDIKKTKEKLNRRKEETISSFEKSFALHFVSRMIELMEDVNLFLDPMSEGTYIVNVLAPILGYFFIKNKKDWLASYGETCLKASAKDGNSQKTDDERRSSGKKIDTIISMREEDKEFSVTEVSGPPIKNDWAHFKGDRMKITMMLKTLMNQFAELSPSSDITLVRLYGLQSYLNELTIYEFQLKYTEIYTMEATLTFSLPKTWTDMAKAHETVMGLLKYECLLSESSKTIRDFLWNKDSRVEAIKMTTRMIHTPETVNGAEFSLEKYKDLPISGFEFLTQVIAVKILRALVIRPFISIAKGLNTHTGDLRGGVYFVDTHFIDTHSVKVLEDGNIEQIELDDFSAEPFEEGVKEDAEKEEKDSKIN</sequence>
<reference evidence="2" key="1">
    <citation type="submission" date="2021-06" db="EMBL/GenBank/DDBJ databases">
        <authorList>
            <person name="Kallberg Y."/>
            <person name="Tangrot J."/>
            <person name="Rosling A."/>
        </authorList>
    </citation>
    <scope>NUCLEOTIDE SEQUENCE</scope>
    <source>
        <strain evidence="2">87-6 pot B 2015</strain>
    </source>
</reference>
<name>A0A9N8VCV0_FUNMO</name>
<proteinExistence type="predicted"/>
<feature type="compositionally biased region" description="Basic and acidic residues" evidence="1">
    <location>
        <begin position="657"/>
        <end position="673"/>
    </location>
</feature>